<reference evidence="1 2" key="1">
    <citation type="submission" date="2019-05" db="EMBL/GenBank/DDBJ databases">
        <title>Another draft genome of Portunus trituberculatus and its Hox gene families provides insights of decapod evolution.</title>
        <authorList>
            <person name="Jeong J.-H."/>
            <person name="Song I."/>
            <person name="Kim S."/>
            <person name="Choi T."/>
            <person name="Kim D."/>
            <person name="Ryu S."/>
            <person name="Kim W."/>
        </authorList>
    </citation>
    <scope>NUCLEOTIDE SEQUENCE [LARGE SCALE GENOMIC DNA]</scope>
    <source>
        <tissue evidence="1">Muscle</tissue>
    </source>
</reference>
<gene>
    <name evidence="1" type="ORF">E2C01_093102</name>
</gene>
<accession>A0A5B7JLX6</accession>
<dbReference type="Proteomes" id="UP000324222">
    <property type="component" value="Unassembled WGS sequence"/>
</dbReference>
<name>A0A5B7JLX6_PORTR</name>
<evidence type="ECO:0000313" key="2">
    <source>
        <dbReference type="Proteomes" id="UP000324222"/>
    </source>
</evidence>
<organism evidence="1 2">
    <name type="scientific">Portunus trituberculatus</name>
    <name type="common">Swimming crab</name>
    <name type="synonym">Neptunus trituberculatus</name>
    <dbReference type="NCBI Taxonomy" id="210409"/>
    <lineage>
        <taxon>Eukaryota</taxon>
        <taxon>Metazoa</taxon>
        <taxon>Ecdysozoa</taxon>
        <taxon>Arthropoda</taxon>
        <taxon>Crustacea</taxon>
        <taxon>Multicrustacea</taxon>
        <taxon>Malacostraca</taxon>
        <taxon>Eumalacostraca</taxon>
        <taxon>Eucarida</taxon>
        <taxon>Decapoda</taxon>
        <taxon>Pleocyemata</taxon>
        <taxon>Brachyura</taxon>
        <taxon>Eubrachyura</taxon>
        <taxon>Portunoidea</taxon>
        <taxon>Portunidae</taxon>
        <taxon>Portuninae</taxon>
        <taxon>Portunus</taxon>
    </lineage>
</organism>
<protein>
    <submittedName>
        <fullName evidence="1">Uncharacterized protein</fullName>
    </submittedName>
</protein>
<dbReference type="EMBL" id="VSRR010111431">
    <property type="protein sequence ID" value="MPC97770.1"/>
    <property type="molecule type" value="Genomic_DNA"/>
</dbReference>
<keyword evidence="2" id="KW-1185">Reference proteome</keyword>
<comment type="caution">
    <text evidence="1">The sequence shown here is derived from an EMBL/GenBank/DDBJ whole genome shotgun (WGS) entry which is preliminary data.</text>
</comment>
<dbReference type="AlphaFoldDB" id="A0A5B7JLX6"/>
<evidence type="ECO:0000313" key="1">
    <source>
        <dbReference type="EMBL" id="MPC97770.1"/>
    </source>
</evidence>
<proteinExistence type="predicted"/>
<sequence length="52" mass="5414">MWGVAEGYYDDVGEEGMEERVCVGVASGAVRRRAGGLAGDGRVGQIVLASAW</sequence>